<dbReference type="HOGENOM" id="CLU_312318_0_0_9"/>
<proteinExistence type="predicted"/>
<keyword evidence="2" id="KW-0472">Membrane</keyword>
<evidence type="ECO:0000259" key="3">
    <source>
        <dbReference type="Pfam" id="PF06458"/>
    </source>
</evidence>
<dbReference type="Proteomes" id="UP000000269">
    <property type="component" value="Chromosome"/>
</dbReference>
<accession>A8MHZ2</accession>
<evidence type="ECO:0000313" key="5">
    <source>
        <dbReference type="Proteomes" id="UP000000269"/>
    </source>
</evidence>
<keyword evidence="1" id="KW-0677">Repeat</keyword>
<feature type="transmembrane region" description="Helical" evidence="2">
    <location>
        <begin position="7"/>
        <end position="26"/>
    </location>
</feature>
<feature type="domain" description="MucBP" evidence="3">
    <location>
        <begin position="185"/>
        <end position="230"/>
    </location>
</feature>
<keyword evidence="5" id="KW-1185">Reference proteome</keyword>
<evidence type="ECO:0000256" key="2">
    <source>
        <dbReference type="SAM" id="Phobius"/>
    </source>
</evidence>
<keyword evidence="2" id="KW-0812">Transmembrane</keyword>
<sequence>MLKKNKVIAFALLFISIFNIFMPIQMNQLKVHGEASGDINILFTASFAYWQDPTTGKWLYDDSSGGRRHTFDGPGSTIYSYDFPSVSVPNYKIKSIETYSPNKSYSNLQEYTTVPRSDINKYMVKNYHLNNTSQHIGKTGRVTLNATFTSLSLNESIDDIGLNNIMIYTNYVPVVVTLIPDGLDTVTVKFLDENGRAIKPQELHTPSAIGWYHVHAPSIDGYDLVSPPSGEDKAWIDRKDANHEIIFGYKLKEGAEPPDPIEPGPKPDVDKPHLGIWIVPRDNDPTTPSNRIYEGESIRIRGSASGGSNIRWRFFSKNANQSGDGVIDGLFITDRPDDGAYAVQRARYIDYVWNPNTLAYEETTETAEESVSFKVKEIKPPVIDVSGDITDSNLNIVHLGKPVKIKTDVYDINDPSEEHPNGFDIVEESWKFIKKSTGQVVMSGTGVLNEDEFVFKKGVFQTEEYYIFRSTAYNAFRPIRRTEKDIEIYIENLPPQVELQIVSEDGKAPTFAKEEFDVVVDAKDGDGWISFVSLEPVENYPGLNYLGQTTVIPLWNETYQGKYRYVSDLPGILTFRAIAIDDKGLETALDFKEVIAAPTLYADIQVTDEYSIQKKVYRFITLDFTGSYSDAPFPLDHTKSKIKYRFNDGQWKNIDNVRNYNDEHIRIHYPKYPIKDGLEMYAKKDGKFEFALQVFDTKGFDSDEVYKSIEILPDEAPVINYEIESMQHRITENDVRDYKHRSKAITEENIDKGYIKVIDKSKSNDGDKLRGKVFYLAYDVANDGVDNDLEHMVIVTEDPVNGHDSETEIVLNLEESNIVKVKDINNVILTFLTQVDGLGEYYIKAKVQEEITQLPPTSSPLYNEILGHELMTFSDYSNVFIDNLIPTITFEIGIDREINIIVHYDDYIPADMQNKINELVANLESRGLKVRLTKYENKY</sequence>
<protein>
    <recommendedName>
        <fullName evidence="3">MucBP domain-containing protein</fullName>
    </recommendedName>
</protein>
<reference evidence="5" key="1">
    <citation type="submission" date="2007-10" db="EMBL/GenBank/DDBJ databases">
        <title>Complete genome of Alkaliphilus oremlandii OhILAs.</title>
        <authorList>
            <person name="Copeland A."/>
            <person name="Lucas S."/>
            <person name="Lapidus A."/>
            <person name="Barry K."/>
            <person name="Detter J.C."/>
            <person name="Glavina del Rio T."/>
            <person name="Hammon N."/>
            <person name="Israni S."/>
            <person name="Dalin E."/>
            <person name="Tice H."/>
            <person name="Pitluck S."/>
            <person name="Chain P."/>
            <person name="Malfatti S."/>
            <person name="Shin M."/>
            <person name="Vergez L."/>
            <person name="Schmutz J."/>
            <person name="Larimer F."/>
            <person name="Land M."/>
            <person name="Hauser L."/>
            <person name="Kyrpides N."/>
            <person name="Mikhailova N."/>
            <person name="Stolz J.F."/>
            <person name="Dawson A."/>
            <person name="Fisher E."/>
            <person name="Crable B."/>
            <person name="Perera E."/>
            <person name="Lisak J."/>
            <person name="Ranganathan M."/>
            <person name="Basu P."/>
            <person name="Richardson P."/>
        </authorList>
    </citation>
    <scope>NUCLEOTIDE SEQUENCE [LARGE SCALE GENOMIC DNA]</scope>
    <source>
        <strain evidence="5">OhILAs</strain>
    </source>
</reference>
<dbReference type="OrthoDB" id="2251708at2"/>
<dbReference type="AlphaFoldDB" id="A8MHZ2"/>
<name>A8MHZ2_ALKOO</name>
<evidence type="ECO:0000256" key="1">
    <source>
        <dbReference type="ARBA" id="ARBA00022737"/>
    </source>
</evidence>
<dbReference type="STRING" id="350688.Clos_1884"/>
<organism evidence="4 5">
    <name type="scientific">Alkaliphilus oremlandii (strain OhILAs)</name>
    <name type="common">Clostridium oremlandii (strain OhILAs)</name>
    <dbReference type="NCBI Taxonomy" id="350688"/>
    <lineage>
        <taxon>Bacteria</taxon>
        <taxon>Bacillati</taxon>
        <taxon>Bacillota</taxon>
        <taxon>Clostridia</taxon>
        <taxon>Peptostreptococcales</taxon>
        <taxon>Natronincolaceae</taxon>
        <taxon>Alkaliphilus</taxon>
    </lineage>
</organism>
<dbReference type="Pfam" id="PF06458">
    <property type="entry name" value="MucBP"/>
    <property type="match status" value="1"/>
</dbReference>
<keyword evidence="2" id="KW-1133">Transmembrane helix</keyword>
<dbReference type="InterPro" id="IPR009459">
    <property type="entry name" value="MucBP_dom"/>
</dbReference>
<gene>
    <name evidence="4" type="ordered locus">Clos_1884</name>
</gene>
<dbReference type="EMBL" id="CP000853">
    <property type="protein sequence ID" value="ABW19424.1"/>
    <property type="molecule type" value="Genomic_DNA"/>
</dbReference>
<evidence type="ECO:0000313" key="4">
    <source>
        <dbReference type="EMBL" id="ABW19424.1"/>
    </source>
</evidence>
<dbReference type="RefSeq" id="WP_012159736.1">
    <property type="nucleotide sequence ID" value="NC_009922.1"/>
</dbReference>
<dbReference type="Gene3D" id="3.10.20.320">
    <property type="entry name" value="Putative peptidoglycan bound protein (lpxtg motif)"/>
    <property type="match status" value="1"/>
</dbReference>
<dbReference type="KEGG" id="aoe:Clos_1884"/>